<comment type="caution">
    <text evidence="3">The sequence shown here is derived from an EMBL/GenBank/DDBJ whole genome shotgun (WGS) entry which is preliminary data.</text>
</comment>
<dbReference type="PANTHER" id="PTHR33223">
    <property type="entry name" value="CCHC-TYPE DOMAIN-CONTAINING PROTEIN"/>
    <property type="match status" value="1"/>
</dbReference>
<feature type="compositionally biased region" description="Polar residues" evidence="1">
    <location>
        <begin position="466"/>
        <end position="491"/>
    </location>
</feature>
<proteinExistence type="predicted"/>
<feature type="region of interest" description="Disordered" evidence="1">
    <location>
        <begin position="81"/>
        <end position="109"/>
    </location>
</feature>
<protein>
    <submittedName>
        <fullName evidence="3">MAK10-like protein</fullName>
    </submittedName>
</protein>
<evidence type="ECO:0000256" key="1">
    <source>
        <dbReference type="SAM" id="MobiDB-lite"/>
    </source>
</evidence>
<feature type="domain" description="Retrotransposon gag" evidence="2">
    <location>
        <begin position="145"/>
        <end position="226"/>
    </location>
</feature>
<organism evidence="3 4">
    <name type="scientific">Tanacetum coccineum</name>
    <dbReference type="NCBI Taxonomy" id="301880"/>
    <lineage>
        <taxon>Eukaryota</taxon>
        <taxon>Viridiplantae</taxon>
        <taxon>Streptophyta</taxon>
        <taxon>Embryophyta</taxon>
        <taxon>Tracheophyta</taxon>
        <taxon>Spermatophyta</taxon>
        <taxon>Magnoliopsida</taxon>
        <taxon>eudicotyledons</taxon>
        <taxon>Gunneridae</taxon>
        <taxon>Pentapetalae</taxon>
        <taxon>asterids</taxon>
        <taxon>campanulids</taxon>
        <taxon>Asterales</taxon>
        <taxon>Asteraceae</taxon>
        <taxon>Asteroideae</taxon>
        <taxon>Anthemideae</taxon>
        <taxon>Anthemidinae</taxon>
        <taxon>Tanacetum</taxon>
    </lineage>
</organism>
<feature type="compositionally biased region" description="Acidic residues" evidence="1">
    <location>
        <begin position="532"/>
        <end position="549"/>
    </location>
</feature>
<evidence type="ECO:0000259" key="2">
    <source>
        <dbReference type="Pfam" id="PF03732"/>
    </source>
</evidence>
<feature type="compositionally biased region" description="Basic and acidic residues" evidence="1">
    <location>
        <begin position="518"/>
        <end position="531"/>
    </location>
</feature>
<reference evidence="3" key="1">
    <citation type="journal article" date="2022" name="Int. J. Mol. Sci.">
        <title>Draft Genome of Tanacetum Coccineum: Genomic Comparison of Closely Related Tanacetum-Family Plants.</title>
        <authorList>
            <person name="Yamashiro T."/>
            <person name="Shiraishi A."/>
            <person name="Nakayama K."/>
            <person name="Satake H."/>
        </authorList>
    </citation>
    <scope>NUCLEOTIDE SEQUENCE</scope>
</reference>
<evidence type="ECO:0000313" key="3">
    <source>
        <dbReference type="EMBL" id="GJS85807.1"/>
    </source>
</evidence>
<dbReference type="EMBL" id="BQNB010011078">
    <property type="protein sequence ID" value="GJS85807.1"/>
    <property type="molecule type" value="Genomic_DNA"/>
</dbReference>
<gene>
    <name evidence="3" type="ORF">Tco_0752348</name>
</gene>
<reference evidence="3" key="2">
    <citation type="submission" date="2022-01" db="EMBL/GenBank/DDBJ databases">
        <authorList>
            <person name="Yamashiro T."/>
            <person name="Shiraishi A."/>
            <person name="Satake H."/>
            <person name="Nakayama K."/>
        </authorList>
    </citation>
    <scope>NUCLEOTIDE SEQUENCE</scope>
</reference>
<accession>A0ABQ4Z9D7</accession>
<name>A0ABQ4Z9D7_9ASTR</name>
<keyword evidence="4" id="KW-1185">Reference proteome</keyword>
<dbReference type="PANTHER" id="PTHR33223:SF11">
    <property type="entry name" value="ELEMENT PROTEIN, PUTATIVE-RELATED"/>
    <property type="match status" value="1"/>
</dbReference>
<evidence type="ECO:0000313" key="4">
    <source>
        <dbReference type="Proteomes" id="UP001151760"/>
    </source>
</evidence>
<feature type="region of interest" description="Disordered" evidence="1">
    <location>
        <begin position="452"/>
        <end position="492"/>
    </location>
</feature>
<sequence>MFLNVDQLQKQLDKDEFQEDGSMTTFWVLNRQFYQFIDSRFSLDYDSQKTNKYFVEYTGIAVKHFKDTLLEHLGNVKKSIAERTQSSETESEVQNESIRSGNDTDVHDADIRPIYDEEPMAETHSTLMLQIGKGRACVYFNFPFGQASNWLERLPAGSISTWKDLTTRFLTQFFPPGRTAKLRNDILMFQQHQGESLSEAWTRFKDLLQKVPHHGIDLWLQVQIFYDHVIPATRRTIDQSADDFAKPVKAISLPQDVPSTSDHRIVKLENQVQCLMEAHRAPRSHVQVNKIASSCEICSGPNDTQYCMENHEQAFVEYASSRTDEAGGKWYTFKPEQNNLGDTYNSSWKSHPNLRLSKFEADFKQQQGEMTNKIDTFLKAINDRMTRALPSDTVKNPKLNVNSTSLVLSSLSYPIEDPQCSSHIHNSINAIKMCSKQTNKFQKDQPQVKTITVNENETPQGKGIKSPSNLLSPKYQSQSSLGEQYRNSSSPKRVHFINTITILSKEDEPGETGIVKPSTKDNDHDTIVKVEEESEGLEEEGKEEKDDPEYINTNPPSPPNPSNSIYHRKVRFRGGANEIAYKMPHKIEQYNSLSDLEKEHTKSVYFRNEEDKRRGVDYVMNKILGFYKECLELGPEYLTGLDDEGGVTLYLIRRSFGVLRSFIWTILG</sequence>
<dbReference type="Pfam" id="PF03732">
    <property type="entry name" value="Retrotrans_gag"/>
    <property type="match status" value="1"/>
</dbReference>
<dbReference type="InterPro" id="IPR005162">
    <property type="entry name" value="Retrotrans_gag_dom"/>
</dbReference>
<feature type="region of interest" description="Disordered" evidence="1">
    <location>
        <begin position="508"/>
        <end position="565"/>
    </location>
</feature>
<feature type="compositionally biased region" description="Polar residues" evidence="1">
    <location>
        <begin position="82"/>
        <end position="101"/>
    </location>
</feature>
<dbReference type="Proteomes" id="UP001151760">
    <property type="component" value="Unassembled WGS sequence"/>
</dbReference>